<dbReference type="AlphaFoldDB" id="A0ABD0SX57"/>
<evidence type="ECO:0000313" key="2">
    <source>
        <dbReference type="Proteomes" id="UP001549921"/>
    </source>
</evidence>
<dbReference type="Proteomes" id="UP001549921">
    <property type="component" value="Unassembled WGS sequence"/>
</dbReference>
<proteinExistence type="predicted"/>
<dbReference type="PANTHER" id="PTHR46238:SF11">
    <property type="entry name" value="AGAMOUS-LIKE MADS-BOX PROTEIN AGL16"/>
    <property type="match status" value="1"/>
</dbReference>
<evidence type="ECO:0000313" key="1">
    <source>
        <dbReference type="EMBL" id="KAL0830285.1"/>
    </source>
</evidence>
<reference evidence="1 2" key="1">
    <citation type="submission" date="2024-06" db="EMBL/GenBank/DDBJ databases">
        <title>A chromosome-level genome assembly of beet webworm, Loxostege sticticalis.</title>
        <authorList>
            <person name="Zhang Y."/>
        </authorList>
    </citation>
    <scope>NUCLEOTIDE SEQUENCE [LARGE SCALE GENOMIC DNA]</scope>
    <source>
        <strain evidence="1">AQ028</strain>
        <tissue evidence="1">Male pupae</tissue>
    </source>
</reference>
<protein>
    <recommendedName>
        <fullName evidence="3">Endonuclease-reverse transcriptase</fullName>
    </recommendedName>
</protein>
<organism evidence="1 2">
    <name type="scientific">Loxostege sticticalis</name>
    <name type="common">Beet webworm moth</name>
    <dbReference type="NCBI Taxonomy" id="481309"/>
    <lineage>
        <taxon>Eukaryota</taxon>
        <taxon>Metazoa</taxon>
        <taxon>Ecdysozoa</taxon>
        <taxon>Arthropoda</taxon>
        <taxon>Hexapoda</taxon>
        <taxon>Insecta</taxon>
        <taxon>Pterygota</taxon>
        <taxon>Neoptera</taxon>
        <taxon>Endopterygota</taxon>
        <taxon>Lepidoptera</taxon>
        <taxon>Glossata</taxon>
        <taxon>Ditrysia</taxon>
        <taxon>Pyraloidea</taxon>
        <taxon>Crambidae</taxon>
        <taxon>Pyraustinae</taxon>
        <taxon>Loxostege</taxon>
    </lineage>
</organism>
<sequence length="134" mass="16009">MTYGAETWSLTMGLIRKLRVAQRAMLGVSLRDRIRNEEIRKRTKVADIARRISKAFPEKLKETRLRWYGHIMRREENYSVKTVLNIETQRRGRGRPPATWWTNVERDLKSQNLSPATTRDRISWRRCTRRPDPS</sequence>
<evidence type="ECO:0008006" key="3">
    <source>
        <dbReference type="Google" id="ProtNLM"/>
    </source>
</evidence>
<comment type="caution">
    <text evidence="1">The sequence shown here is derived from an EMBL/GenBank/DDBJ whole genome shotgun (WGS) entry which is preliminary data.</text>
</comment>
<name>A0ABD0SX57_LOXSC</name>
<dbReference type="PANTHER" id="PTHR46238">
    <property type="entry name" value="REVERSE TRANSCRIPTASE DOMAIN-CONTAINING PROTEIN"/>
    <property type="match status" value="1"/>
</dbReference>
<gene>
    <name evidence="1" type="ORF">ABMA28_002485</name>
</gene>
<accession>A0ABD0SX57</accession>
<dbReference type="EMBL" id="JBEDNZ010000013">
    <property type="protein sequence ID" value="KAL0830285.1"/>
    <property type="molecule type" value="Genomic_DNA"/>
</dbReference>